<evidence type="ECO:0000313" key="3">
    <source>
        <dbReference type="Proteomes" id="UP001403385"/>
    </source>
</evidence>
<keyword evidence="1" id="KW-1133">Transmembrane helix</keyword>
<dbReference type="PANTHER" id="PTHR14136">
    <property type="entry name" value="BTB_POZ DOMAIN-CONTAINING PROTEIN KCTD9"/>
    <property type="match status" value="1"/>
</dbReference>
<accession>A0AAW9S9Y6</accession>
<reference evidence="2 3" key="1">
    <citation type="submission" date="2024-04" db="EMBL/GenBank/DDBJ databases">
        <title>Novel genus in family Flammeovirgaceae.</title>
        <authorList>
            <person name="Nguyen T.H."/>
            <person name="Vuong T.Q."/>
            <person name="Le H."/>
            <person name="Kim S.-G."/>
        </authorList>
    </citation>
    <scope>NUCLEOTIDE SEQUENCE [LARGE SCALE GENOMIC DNA]</scope>
    <source>
        <strain evidence="2 3">JCM 23209</strain>
    </source>
</reference>
<keyword evidence="3" id="KW-1185">Reference proteome</keyword>
<keyword evidence="1" id="KW-0472">Membrane</keyword>
<evidence type="ECO:0000313" key="2">
    <source>
        <dbReference type="EMBL" id="MEN7549285.1"/>
    </source>
</evidence>
<dbReference type="Proteomes" id="UP001403385">
    <property type="component" value="Unassembled WGS sequence"/>
</dbReference>
<dbReference type="AlphaFoldDB" id="A0AAW9S9Y6"/>
<dbReference type="SUPFAM" id="SSF141571">
    <property type="entry name" value="Pentapeptide repeat-like"/>
    <property type="match status" value="1"/>
</dbReference>
<comment type="caution">
    <text evidence="2">The sequence shown here is derived from an EMBL/GenBank/DDBJ whole genome shotgun (WGS) entry which is preliminary data.</text>
</comment>
<name>A0AAW9S9Y6_9BACT</name>
<dbReference type="Pfam" id="PF00805">
    <property type="entry name" value="Pentapeptide"/>
    <property type="match status" value="1"/>
</dbReference>
<dbReference type="InterPro" id="IPR001646">
    <property type="entry name" value="5peptide_repeat"/>
</dbReference>
<dbReference type="EMBL" id="JBDKWZ010000008">
    <property type="protein sequence ID" value="MEN7549285.1"/>
    <property type="molecule type" value="Genomic_DNA"/>
</dbReference>
<dbReference type="Gene3D" id="2.160.20.80">
    <property type="entry name" value="E3 ubiquitin-protein ligase SopA"/>
    <property type="match status" value="2"/>
</dbReference>
<gene>
    <name evidence="2" type="ORF">AAG747_15280</name>
</gene>
<dbReference type="PANTHER" id="PTHR14136:SF17">
    <property type="entry name" value="BTB_POZ DOMAIN-CONTAINING PROTEIN KCTD9"/>
    <property type="match status" value="1"/>
</dbReference>
<dbReference type="InterPro" id="IPR051082">
    <property type="entry name" value="Pentapeptide-BTB/POZ_domain"/>
</dbReference>
<proteinExistence type="predicted"/>
<sequence>MKRNDYPLIISLVVILLILIFSFICIEQIALWAYPKDNARNGKVLQLILNVLGGTAVLYGLYVAFRRARAMERGVEIQGEALEKQSEQIELTRKSQIDERFKNAVEHLGSDKEPIILGGIAELHQIALENHEMYAEVVFNILCSYIRSTSNMKKEPKDINRTINQTIINYLFQNHEVDNYPYSNLSPDLSYSNLNGTNLENVNISNANLSFCFLPSINASTFTKSNFSSSNFLSVDLSNIKFYECEFFETYFNISYFQNIEFINIKCSTSLFSPIILNSEFKNVEFRGIELYNSNFFACYFEECTFSRANILKSFFIGSGFKNVKFDTNLFGSLILERQAFQMLSSLIP</sequence>
<feature type="transmembrane region" description="Helical" evidence="1">
    <location>
        <begin position="7"/>
        <end position="32"/>
    </location>
</feature>
<evidence type="ECO:0000256" key="1">
    <source>
        <dbReference type="SAM" id="Phobius"/>
    </source>
</evidence>
<organism evidence="2 3">
    <name type="scientific">Rapidithrix thailandica</name>
    <dbReference type="NCBI Taxonomy" id="413964"/>
    <lineage>
        <taxon>Bacteria</taxon>
        <taxon>Pseudomonadati</taxon>
        <taxon>Bacteroidota</taxon>
        <taxon>Cytophagia</taxon>
        <taxon>Cytophagales</taxon>
        <taxon>Flammeovirgaceae</taxon>
        <taxon>Rapidithrix</taxon>
    </lineage>
</organism>
<dbReference type="RefSeq" id="WP_346822061.1">
    <property type="nucleotide sequence ID" value="NZ_JBDKWZ010000008.1"/>
</dbReference>
<protein>
    <submittedName>
        <fullName evidence="2">Pentapeptide repeat-containing protein</fullName>
    </submittedName>
</protein>
<keyword evidence="1" id="KW-0812">Transmembrane</keyword>
<feature type="transmembrane region" description="Helical" evidence="1">
    <location>
        <begin position="44"/>
        <end position="65"/>
    </location>
</feature>